<accession>A0A183JU48</accession>
<reference evidence="6" key="1">
    <citation type="submission" date="2016-06" db="UniProtKB">
        <authorList>
            <consortium name="WormBaseParasite"/>
        </authorList>
    </citation>
    <scope>IDENTIFICATION</scope>
</reference>
<dbReference type="GO" id="GO:0071230">
    <property type="term" value="P:cellular response to amino acid stimulus"/>
    <property type="evidence" value="ECO:0007669"/>
    <property type="project" value="TreeGrafter"/>
</dbReference>
<evidence type="ECO:0000313" key="4">
    <source>
        <dbReference type="EMBL" id="VDP02217.1"/>
    </source>
</evidence>
<proteinExistence type="predicted"/>
<dbReference type="SMART" id="SM01302">
    <property type="entry name" value="Raptor_N"/>
    <property type="match status" value="1"/>
</dbReference>
<dbReference type="InterPro" id="IPR004083">
    <property type="entry name" value="Raptor"/>
</dbReference>
<evidence type="ECO:0000256" key="1">
    <source>
        <dbReference type="ARBA" id="ARBA00022574"/>
    </source>
</evidence>
<reference evidence="4 5" key="2">
    <citation type="submission" date="2018-11" db="EMBL/GenBank/DDBJ databases">
        <authorList>
            <consortium name="Pathogen Informatics"/>
        </authorList>
    </citation>
    <scope>NUCLEOTIDE SEQUENCE [LARGE SCALE GENOMIC DNA]</scope>
    <source>
        <strain evidence="4">Dakar</strain>
        <strain evidence="5">Dakar, Senegal</strain>
    </source>
</reference>
<name>A0A183JU48_9TREM</name>
<dbReference type="GO" id="GO:0009267">
    <property type="term" value="P:cellular response to starvation"/>
    <property type="evidence" value="ECO:0007669"/>
    <property type="project" value="TreeGrafter"/>
</dbReference>
<dbReference type="Pfam" id="PF14538">
    <property type="entry name" value="Raptor_N"/>
    <property type="match status" value="1"/>
</dbReference>
<keyword evidence="5" id="KW-1185">Reference proteome</keyword>
<organism evidence="6">
    <name type="scientific">Schistosoma curassoni</name>
    <dbReference type="NCBI Taxonomy" id="6186"/>
    <lineage>
        <taxon>Eukaryota</taxon>
        <taxon>Metazoa</taxon>
        <taxon>Spiralia</taxon>
        <taxon>Lophotrochozoa</taxon>
        <taxon>Platyhelminthes</taxon>
        <taxon>Trematoda</taxon>
        <taxon>Digenea</taxon>
        <taxon>Strigeidida</taxon>
        <taxon>Schistosomatoidea</taxon>
        <taxon>Schistosomatidae</taxon>
        <taxon>Schistosoma</taxon>
    </lineage>
</organism>
<evidence type="ECO:0000313" key="5">
    <source>
        <dbReference type="Proteomes" id="UP000279833"/>
    </source>
</evidence>
<dbReference type="STRING" id="6186.A0A183JU48"/>
<dbReference type="Proteomes" id="UP000279833">
    <property type="component" value="Unassembled WGS sequence"/>
</dbReference>
<gene>
    <name evidence="4" type="ORF">SCUD_LOCUS6238</name>
</gene>
<dbReference type="InterPro" id="IPR029347">
    <property type="entry name" value="Raptor_N"/>
</dbReference>
<dbReference type="GO" id="GO:0031931">
    <property type="term" value="C:TORC1 complex"/>
    <property type="evidence" value="ECO:0007669"/>
    <property type="project" value="InterPro"/>
</dbReference>
<dbReference type="PANTHER" id="PTHR12848">
    <property type="entry name" value="REGULATORY-ASSOCIATED PROTEIN OF MTOR"/>
    <property type="match status" value="1"/>
</dbReference>
<dbReference type="GO" id="GO:0005737">
    <property type="term" value="C:cytoplasm"/>
    <property type="evidence" value="ECO:0007669"/>
    <property type="project" value="TreeGrafter"/>
</dbReference>
<dbReference type="GO" id="GO:0030674">
    <property type="term" value="F:protein-macromolecule adaptor activity"/>
    <property type="evidence" value="ECO:0007669"/>
    <property type="project" value="TreeGrafter"/>
</dbReference>
<dbReference type="PRINTS" id="PR01547">
    <property type="entry name" value="YEAST176DUF"/>
</dbReference>
<dbReference type="EMBL" id="UZAK01012929">
    <property type="protein sequence ID" value="VDP02217.1"/>
    <property type="molecule type" value="Genomic_DNA"/>
</dbReference>
<dbReference type="GO" id="GO:0031929">
    <property type="term" value="P:TOR signaling"/>
    <property type="evidence" value="ECO:0007669"/>
    <property type="project" value="InterPro"/>
</dbReference>
<keyword evidence="2" id="KW-0677">Repeat</keyword>
<feature type="domain" description="Raptor N-terminal CASPase-like" evidence="3">
    <location>
        <begin position="1"/>
        <end position="102"/>
    </location>
</feature>
<protein>
    <submittedName>
        <fullName evidence="6">Raptor_N domain-containing protein</fullName>
    </submittedName>
</protein>
<dbReference type="WBParaSite" id="SCUD_0000623801-mRNA-1">
    <property type="protein sequence ID" value="SCUD_0000623801-mRNA-1"/>
    <property type="gene ID" value="SCUD_0000623801"/>
</dbReference>
<evidence type="ECO:0000313" key="6">
    <source>
        <dbReference type="WBParaSite" id="SCUD_0000623801-mRNA-1"/>
    </source>
</evidence>
<dbReference type="PANTHER" id="PTHR12848:SF16">
    <property type="entry name" value="REGULATORY-ASSOCIATED PROTEIN OF MTOR"/>
    <property type="match status" value="1"/>
</dbReference>
<dbReference type="AlphaFoldDB" id="A0A183JU48"/>
<keyword evidence="1" id="KW-0853">WD repeat</keyword>
<evidence type="ECO:0000256" key="2">
    <source>
        <dbReference type="ARBA" id="ARBA00022737"/>
    </source>
</evidence>
<sequence length="144" mass="17154">MLSTLIFQAQYERWQPRARYKQCLDPTLDDVKKLCLSLRRNAKDDRILFHYNGHGVPRPTENGEIWVFNTVSIKGSLNLFLGHFYALCHTLDYCYGLLGKFNFNLYYLYVSRPGLSFFNIITKKLVYVFKLKPHVWWFWATNIC</sequence>
<dbReference type="GO" id="GO:0030307">
    <property type="term" value="P:positive regulation of cell growth"/>
    <property type="evidence" value="ECO:0007669"/>
    <property type="project" value="TreeGrafter"/>
</dbReference>
<dbReference type="GO" id="GO:0010506">
    <property type="term" value="P:regulation of autophagy"/>
    <property type="evidence" value="ECO:0007669"/>
    <property type="project" value="TreeGrafter"/>
</dbReference>
<evidence type="ECO:0000259" key="3">
    <source>
        <dbReference type="SMART" id="SM01302"/>
    </source>
</evidence>